<dbReference type="InParanoid" id="A0A0D0B6K5"/>
<keyword evidence="2" id="KW-1185">Reference proteome</keyword>
<dbReference type="HOGENOM" id="CLU_2211704_0_0_1"/>
<gene>
    <name evidence="1" type="ORF">CY34DRAFT_160847</name>
</gene>
<reference evidence="1 2" key="1">
    <citation type="submission" date="2014-04" db="EMBL/GenBank/DDBJ databases">
        <authorList>
            <consortium name="DOE Joint Genome Institute"/>
            <person name="Kuo A."/>
            <person name="Ruytinx J."/>
            <person name="Rineau F."/>
            <person name="Colpaert J."/>
            <person name="Kohler A."/>
            <person name="Nagy L.G."/>
            <person name="Floudas D."/>
            <person name="Copeland A."/>
            <person name="Barry K.W."/>
            <person name="Cichocki N."/>
            <person name="Veneault-Fourrey C."/>
            <person name="LaButti K."/>
            <person name="Lindquist E.A."/>
            <person name="Lipzen A."/>
            <person name="Lundell T."/>
            <person name="Morin E."/>
            <person name="Murat C."/>
            <person name="Sun H."/>
            <person name="Tunlid A."/>
            <person name="Henrissat B."/>
            <person name="Grigoriev I.V."/>
            <person name="Hibbett D.S."/>
            <person name="Martin F."/>
            <person name="Nordberg H.P."/>
            <person name="Cantor M.N."/>
            <person name="Hua S.X."/>
        </authorList>
    </citation>
    <scope>NUCLEOTIDE SEQUENCE [LARGE SCALE GENOMIC DNA]</scope>
    <source>
        <strain evidence="1 2">UH-Slu-Lm8-n1</strain>
    </source>
</reference>
<proteinExistence type="predicted"/>
<dbReference type="Proteomes" id="UP000054485">
    <property type="component" value="Unassembled WGS sequence"/>
</dbReference>
<dbReference type="OrthoDB" id="10538928at2759"/>
<evidence type="ECO:0000313" key="2">
    <source>
        <dbReference type="Proteomes" id="UP000054485"/>
    </source>
</evidence>
<sequence>MPEPCCTQTGSSTSEHLISSLQCYLDSFDTDVNLYAILPYATSPPRPCCIMHSTCHISAASNIAHAVPVPRHRGKYASSHLLPLVRNLRVSISTISVTSKVCFNLSS</sequence>
<name>A0A0D0B6K5_9AGAM</name>
<dbReference type="EMBL" id="KN835247">
    <property type="protein sequence ID" value="KIK42117.1"/>
    <property type="molecule type" value="Genomic_DNA"/>
</dbReference>
<dbReference type="AlphaFoldDB" id="A0A0D0B6K5"/>
<reference evidence="2" key="2">
    <citation type="submission" date="2015-01" db="EMBL/GenBank/DDBJ databases">
        <title>Evolutionary Origins and Diversification of the Mycorrhizal Mutualists.</title>
        <authorList>
            <consortium name="DOE Joint Genome Institute"/>
            <consortium name="Mycorrhizal Genomics Consortium"/>
            <person name="Kohler A."/>
            <person name="Kuo A."/>
            <person name="Nagy L.G."/>
            <person name="Floudas D."/>
            <person name="Copeland A."/>
            <person name="Barry K.W."/>
            <person name="Cichocki N."/>
            <person name="Veneault-Fourrey C."/>
            <person name="LaButti K."/>
            <person name="Lindquist E.A."/>
            <person name="Lipzen A."/>
            <person name="Lundell T."/>
            <person name="Morin E."/>
            <person name="Murat C."/>
            <person name="Riley R."/>
            <person name="Ohm R."/>
            <person name="Sun H."/>
            <person name="Tunlid A."/>
            <person name="Henrissat B."/>
            <person name="Grigoriev I.V."/>
            <person name="Hibbett D.S."/>
            <person name="Martin F."/>
        </authorList>
    </citation>
    <scope>NUCLEOTIDE SEQUENCE [LARGE SCALE GENOMIC DNA]</scope>
    <source>
        <strain evidence="2">UH-Slu-Lm8-n1</strain>
    </source>
</reference>
<protein>
    <submittedName>
        <fullName evidence="1">Unplaced genomic scaffold CY34scaffold_116, whole genome shotgun sequence</fullName>
    </submittedName>
</protein>
<accession>A0A0D0B6K5</accession>
<evidence type="ECO:0000313" key="1">
    <source>
        <dbReference type="EMBL" id="KIK42117.1"/>
    </source>
</evidence>
<organism evidence="1 2">
    <name type="scientific">Suillus luteus UH-Slu-Lm8-n1</name>
    <dbReference type="NCBI Taxonomy" id="930992"/>
    <lineage>
        <taxon>Eukaryota</taxon>
        <taxon>Fungi</taxon>
        <taxon>Dikarya</taxon>
        <taxon>Basidiomycota</taxon>
        <taxon>Agaricomycotina</taxon>
        <taxon>Agaricomycetes</taxon>
        <taxon>Agaricomycetidae</taxon>
        <taxon>Boletales</taxon>
        <taxon>Suillineae</taxon>
        <taxon>Suillaceae</taxon>
        <taxon>Suillus</taxon>
    </lineage>
</organism>